<evidence type="ECO:0000256" key="1">
    <source>
        <dbReference type="SAM" id="MobiDB-lite"/>
    </source>
</evidence>
<organism evidence="2">
    <name type="scientific">Tanacetum cinerariifolium</name>
    <name type="common">Dalmatian daisy</name>
    <name type="synonym">Chrysanthemum cinerariifolium</name>
    <dbReference type="NCBI Taxonomy" id="118510"/>
    <lineage>
        <taxon>Eukaryota</taxon>
        <taxon>Viridiplantae</taxon>
        <taxon>Streptophyta</taxon>
        <taxon>Embryophyta</taxon>
        <taxon>Tracheophyta</taxon>
        <taxon>Spermatophyta</taxon>
        <taxon>Magnoliopsida</taxon>
        <taxon>eudicotyledons</taxon>
        <taxon>Gunneridae</taxon>
        <taxon>Pentapetalae</taxon>
        <taxon>asterids</taxon>
        <taxon>campanulids</taxon>
        <taxon>Asterales</taxon>
        <taxon>Asteraceae</taxon>
        <taxon>Asteroideae</taxon>
        <taxon>Anthemideae</taxon>
        <taxon>Anthemidinae</taxon>
        <taxon>Tanacetum</taxon>
    </lineage>
</organism>
<feature type="compositionally biased region" description="Polar residues" evidence="1">
    <location>
        <begin position="93"/>
        <end position="110"/>
    </location>
</feature>
<protein>
    <submittedName>
        <fullName evidence="2">Uncharacterized protein</fullName>
    </submittedName>
</protein>
<comment type="caution">
    <text evidence="2">The sequence shown here is derived from an EMBL/GenBank/DDBJ whole genome shotgun (WGS) entry which is preliminary data.</text>
</comment>
<sequence length="139" mass="13701">GPKARRTPDAPAGSCRASGGRASRCRPASTATRSGNGFPGRDRAQSGLHHGDAACAYHGKGCTGTRPPTARSPALCSISASASDGRAGPHAAPTSTARAGESSTACSATPPSVGWQAATLASLCTRRPATTMSAIPCGL</sequence>
<name>A0A699TAK5_TANCI</name>
<reference evidence="2" key="1">
    <citation type="journal article" date="2019" name="Sci. Rep.">
        <title>Draft genome of Tanacetum cinerariifolium, the natural source of mosquito coil.</title>
        <authorList>
            <person name="Yamashiro T."/>
            <person name="Shiraishi A."/>
            <person name="Satake H."/>
            <person name="Nakayama K."/>
        </authorList>
    </citation>
    <scope>NUCLEOTIDE SEQUENCE</scope>
</reference>
<dbReference type="AlphaFoldDB" id="A0A699TAK5"/>
<feature type="region of interest" description="Disordered" evidence="1">
    <location>
        <begin position="1"/>
        <end position="48"/>
    </location>
</feature>
<evidence type="ECO:0000313" key="2">
    <source>
        <dbReference type="EMBL" id="GFD06448.1"/>
    </source>
</evidence>
<feature type="non-terminal residue" evidence="2">
    <location>
        <position position="1"/>
    </location>
</feature>
<feature type="region of interest" description="Disordered" evidence="1">
    <location>
        <begin position="80"/>
        <end position="110"/>
    </location>
</feature>
<proteinExistence type="predicted"/>
<accession>A0A699TAK5</accession>
<dbReference type="EMBL" id="BKCJ011225066">
    <property type="protein sequence ID" value="GFD06448.1"/>
    <property type="molecule type" value="Genomic_DNA"/>
</dbReference>
<gene>
    <name evidence="2" type="ORF">Tci_878417</name>
</gene>